<dbReference type="InterPro" id="IPR013320">
    <property type="entry name" value="ConA-like_dom_sf"/>
</dbReference>
<feature type="chain" id="PRO_5001609185" description="LamG domain-containing protein" evidence="1">
    <location>
        <begin position="25"/>
        <end position="237"/>
    </location>
</feature>
<sequence>MSLFLTSSVRFIFVVLSYIVLSSAQENVLQLNGQTSYVEIQDFDPLDKGLFTLTAWVWCERESDELEAIMGVATSNAKYTMTLGWGSGRFYYSDGIKEAPVFGNNTYERHVWHHIALTMESEERDQYFDSGRNVASHRKGRIYVDGNLEVSFQTRVFDLTRPTLIAGAEYKQYAKVSHFSGLMDELRAYSTKLRQEQVAMLAFTTDELGDYGIVFRASFEDLPAGSGGKVVQTQNLA</sequence>
<name>A0A061QVC6_9CHLO</name>
<feature type="non-terminal residue" evidence="2">
    <location>
        <position position="237"/>
    </location>
</feature>
<reference evidence="2" key="1">
    <citation type="submission" date="2014-05" db="EMBL/GenBank/DDBJ databases">
        <title>The transcriptome of the halophilic microalga Tetraselmis sp. GSL018 isolated from the Great Salt Lake, Utah.</title>
        <authorList>
            <person name="Jinkerson R.E."/>
            <person name="D'Adamo S."/>
            <person name="Posewitz M.C."/>
        </authorList>
    </citation>
    <scope>NUCLEOTIDE SEQUENCE</scope>
    <source>
        <strain evidence="2">GSL018</strain>
    </source>
</reference>
<gene>
    <name evidence="2" type="ORF">TSPGSL018_23397</name>
</gene>
<protein>
    <recommendedName>
        <fullName evidence="3">LamG domain-containing protein</fullName>
    </recommendedName>
</protein>
<dbReference type="SUPFAM" id="SSF49899">
    <property type="entry name" value="Concanavalin A-like lectins/glucanases"/>
    <property type="match status" value="1"/>
</dbReference>
<evidence type="ECO:0008006" key="3">
    <source>
        <dbReference type="Google" id="ProtNLM"/>
    </source>
</evidence>
<evidence type="ECO:0000256" key="1">
    <source>
        <dbReference type="SAM" id="SignalP"/>
    </source>
</evidence>
<evidence type="ECO:0000313" key="2">
    <source>
        <dbReference type="EMBL" id="JAC62429.1"/>
    </source>
</evidence>
<proteinExistence type="predicted"/>
<accession>A0A061QVC6</accession>
<dbReference type="Pfam" id="PF13385">
    <property type="entry name" value="Laminin_G_3"/>
    <property type="match status" value="1"/>
</dbReference>
<organism evidence="2">
    <name type="scientific">Tetraselmis sp. GSL018</name>
    <dbReference type="NCBI Taxonomy" id="582737"/>
    <lineage>
        <taxon>Eukaryota</taxon>
        <taxon>Viridiplantae</taxon>
        <taxon>Chlorophyta</taxon>
        <taxon>core chlorophytes</taxon>
        <taxon>Chlorodendrophyceae</taxon>
        <taxon>Chlorodendrales</taxon>
        <taxon>Chlorodendraceae</taxon>
        <taxon>Tetraselmis</taxon>
    </lineage>
</organism>
<dbReference type="Gene3D" id="2.60.120.200">
    <property type="match status" value="1"/>
</dbReference>
<keyword evidence="1" id="KW-0732">Signal</keyword>
<dbReference type="EMBL" id="GBEZ01024572">
    <property type="protein sequence ID" value="JAC62429.1"/>
    <property type="molecule type" value="Transcribed_RNA"/>
</dbReference>
<feature type="signal peptide" evidence="1">
    <location>
        <begin position="1"/>
        <end position="24"/>
    </location>
</feature>
<dbReference type="AlphaFoldDB" id="A0A061QVC6"/>